<dbReference type="InterPro" id="IPR001054">
    <property type="entry name" value="A/G_cyclase"/>
</dbReference>
<dbReference type="Gene3D" id="3.30.70.1230">
    <property type="entry name" value="Nucleotide cyclase"/>
    <property type="match status" value="1"/>
</dbReference>
<dbReference type="Pfam" id="PF05226">
    <property type="entry name" value="CHASE2"/>
    <property type="match status" value="1"/>
</dbReference>
<dbReference type="SUPFAM" id="SSF55073">
    <property type="entry name" value="Nucleotide cyclase"/>
    <property type="match status" value="1"/>
</dbReference>
<evidence type="ECO:0000313" key="3">
    <source>
        <dbReference type="Proteomes" id="UP000000238"/>
    </source>
</evidence>
<dbReference type="KEGG" id="hch:HCH_04641"/>
<dbReference type="PROSITE" id="PS50125">
    <property type="entry name" value="GUANYLATE_CYCLASE_2"/>
    <property type="match status" value="1"/>
</dbReference>
<dbReference type="GO" id="GO:0035556">
    <property type="term" value="P:intracellular signal transduction"/>
    <property type="evidence" value="ECO:0007669"/>
    <property type="project" value="InterPro"/>
</dbReference>
<dbReference type="GO" id="GO:0004016">
    <property type="term" value="F:adenylate cyclase activity"/>
    <property type="evidence" value="ECO:0007669"/>
    <property type="project" value="UniProtKB-ARBA"/>
</dbReference>
<evidence type="ECO:0000313" key="2">
    <source>
        <dbReference type="EMBL" id="ABC31340.1"/>
    </source>
</evidence>
<protein>
    <submittedName>
        <fullName evidence="2">Adenylate cyclase, family 3</fullName>
    </submittedName>
</protein>
<dbReference type="PANTHER" id="PTHR43081">
    <property type="entry name" value="ADENYLATE CYCLASE, TERMINAL-DIFFERENTIATION SPECIFIC-RELATED"/>
    <property type="match status" value="1"/>
</dbReference>
<evidence type="ECO:0000259" key="1">
    <source>
        <dbReference type="PROSITE" id="PS50125"/>
    </source>
</evidence>
<dbReference type="CDD" id="cd07302">
    <property type="entry name" value="CHD"/>
    <property type="match status" value="1"/>
</dbReference>
<dbReference type="HOGENOM" id="CLU_000445_85_1_6"/>
<dbReference type="EMBL" id="CP000155">
    <property type="protein sequence ID" value="ABC31340.1"/>
    <property type="molecule type" value="Genomic_DNA"/>
</dbReference>
<accession>Q2SDD4</accession>
<dbReference type="Pfam" id="PF00211">
    <property type="entry name" value="Guanylate_cyc"/>
    <property type="match status" value="1"/>
</dbReference>
<organism evidence="2 3">
    <name type="scientific">Hahella chejuensis (strain KCTC 2396)</name>
    <dbReference type="NCBI Taxonomy" id="349521"/>
    <lineage>
        <taxon>Bacteria</taxon>
        <taxon>Pseudomonadati</taxon>
        <taxon>Pseudomonadota</taxon>
        <taxon>Gammaproteobacteria</taxon>
        <taxon>Oceanospirillales</taxon>
        <taxon>Hahellaceae</taxon>
        <taxon>Hahella</taxon>
    </lineage>
</organism>
<sequence length="669" mass="74184">MPELRRYRPPLRQHLKIWLPPLLLSLLLALGLLTPVGQSMEEGFGLDTLFHLRGERTPPPKVAVIAITENTAAYLQAPARLTEWPRSVYAKLVDALDAQQVGLIAFDIYFREARDPVADASFADAMTRSGKVALFAFSMRRITNVDGRRIVEDSVSEPLPLFAIAATTTAPFALPKVSSKISRFWLRQPANPPRWAMPSAALLQRAPDREAAVAHLQGLQPTQLYNFYGPPRSIPTVFMESFLARPNDYAELLRDATVFIGYAAEYQPDQRDGFYTPFTPDTGLDISGVELAATAYANLLENSAVSYHLGVWFISVLIYAALAFTLSNLASPGRGLLLLCLLGAGYMALTYALFAQSYYWLPWMTPVLGVTPAAALHGVWRRVKIIDLQKRRLELAFGRYIPANEIKRLATQPGLPQQQKLFGVCLATDAAGYTALSESVPPERLSQIMDSYYQAVLSPIRQHGGIISDVAGDGVIALWPHIPTDKTWTMIEPALKALRASIDLFNQQYPDTPLPTRIGLHAGEVVLGHFGASDHFEYRAMGDIVNTTSRIENANKLLGTDTLISEACADIQSRSLRTLGRFLLQGKQQPVALFSLMQDNWSHENEIAFRQALRCLDQEDIAQARTIFTRLHENSADSVCKFYLRQCDAISSQSTYKGAPEFVSLLSKA</sequence>
<dbReference type="eggNOG" id="COG4252">
    <property type="taxonomic scope" value="Bacteria"/>
</dbReference>
<dbReference type="GO" id="GO:0009190">
    <property type="term" value="P:cyclic nucleotide biosynthetic process"/>
    <property type="evidence" value="ECO:0007669"/>
    <property type="project" value="InterPro"/>
</dbReference>
<dbReference type="STRING" id="349521.HCH_04641"/>
<feature type="domain" description="Guanylate cyclase" evidence="1">
    <location>
        <begin position="424"/>
        <end position="552"/>
    </location>
</feature>
<dbReference type="SMART" id="SM01080">
    <property type="entry name" value="CHASE2"/>
    <property type="match status" value="1"/>
</dbReference>
<dbReference type="AlphaFoldDB" id="Q2SDD4"/>
<dbReference type="Proteomes" id="UP000000238">
    <property type="component" value="Chromosome"/>
</dbReference>
<keyword evidence="3" id="KW-1185">Reference proteome</keyword>
<reference evidence="2 3" key="1">
    <citation type="journal article" date="2005" name="Nucleic Acids Res.">
        <title>Genomic blueprint of Hahella chejuensis, a marine microbe producing an algicidal agent.</title>
        <authorList>
            <person name="Jeong H."/>
            <person name="Yim J.H."/>
            <person name="Lee C."/>
            <person name="Choi S.-H."/>
            <person name="Park Y.K."/>
            <person name="Yoon S.H."/>
            <person name="Hur C.-G."/>
            <person name="Kang H.-Y."/>
            <person name="Kim D."/>
            <person name="Lee H.H."/>
            <person name="Park K.H."/>
            <person name="Park S.-H."/>
            <person name="Park H.-S."/>
            <person name="Lee H.K."/>
            <person name="Oh T.K."/>
            <person name="Kim J.F."/>
        </authorList>
    </citation>
    <scope>NUCLEOTIDE SEQUENCE [LARGE SCALE GENOMIC DNA]</scope>
    <source>
        <strain evidence="2 3">KCTC 2396</strain>
    </source>
</reference>
<dbReference type="PANTHER" id="PTHR43081:SF1">
    <property type="entry name" value="ADENYLATE CYCLASE, TERMINAL-DIFFERENTIATION SPECIFIC"/>
    <property type="match status" value="1"/>
</dbReference>
<proteinExistence type="predicted"/>
<name>Q2SDD4_HAHCH</name>
<dbReference type="InterPro" id="IPR007890">
    <property type="entry name" value="CHASE2"/>
</dbReference>
<gene>
    <name evidence="2" type="ordered locus">HCH_04641</name>
</gene>
<dbReference type="InterPro" id="IPR029787">
    <property type="entry name" value="Nucleotide_cyclase"/>
</dbReference>
<dbReference type="eggNOG" id="COG2114">
    <property type="taxonomic scope" value="Bacteria"/>
</dbReference>
<dbReference type="InterPro" id="IPR050697">
    <property type="entry name" value="Adenylyl/Guanylyl_Cyclase_3/4"/>
</dbReference>